<dbReference type="Proteomes" id="UP000076878">
    <property type="component" value="Unassembled WGS sequence"/>
</dbReference>
<sequence>MKKLFRARTSILTLMAATVLMACGNSDANNSGTSSDGSAASSSESINPDLPYIGIMQLTTHPALDQIGEGIIDQLEEAGYVDGETATIDFQNAQGDQSNMQSIAERFVSNDADIMIGIATPAAQALANASSDIPIILGAITDPVAANLVDSMEKPGGNITGVSDKTPARDQFVLIQQLLPEADTIGILYSSAEDNSISSAKEAEEIAASLGLKTVTKTVTSTNDIAQVAESLASEVDAIYVPTDNTIASGLATLIPVADAYNIPVFPAVDTMVEEGGLATIGLNQYALGTQTGAVAADILAGADPAAYPVQYATGIQLVVNQAKADQLGIKIPDDVAENAIIVGEGE</sequence>
<dbReference type="CDD" id="cd06325">
    <property type="entry name" value="PBP1_ABC_unchar_transporter"/>
    <property type="match status" value="1"/>
</dbReference>
<dbReference type="Proteomes" id="UP000199280">
    <property type="component" value="Unassembled WGS sequence"/>
</dbReference>
<evidence type="ECO:0000313" key="2">
    <source>
        <dbReference type="EMBL" id="CZQ80841.1"/>
    </source>
</evidence>
<dbReference type="AlphaFoldDB" id="A0A143Y6G4"/>
<dbReference type="NCBIfam" id="NF041285">
    <property type="entry name" value="ABC_SBP_TrpX"/>
    <property type="match status" value="1"/>
</dbReference>
<dbReference type="InterPro" id="IPR047776">
    <property type="entry name" value="ABC_SBP_TrpX-like"/>
</dbReference>
<dbReference type="Pfam" id="PF04392">
    <property type="entry name" value="ABC_sub_bind"/>
    <property type="match status" value="1"/>
</dbReference>
<accession>A0A143Y6G4</accession>
<gene>
    <name evidence="3" type="ORF">SAMN05216375_101181</name>
    <name evidence="2" type="ORF">TR210_87</name>
</gene>
<evidence type="ECO:0000256" key="1">
    <source>
        <dbReference type="SAM" id="SignalP"/>
    </source>
</evidence>
<dbReference type="PANTHER" id="PTHR35271:SF1">
    <property type="entry name" value="ABC TRANSPORTER, SUBSTRATE-BINDING LIPOPROTEIN"/>
    <property type="match status" value="1"/>
</dbReference>
<name>A0A143Y6G4_9LACT</name>
<dbReference type="RefSeq" id="WP_068620451.1">
    <property type="nucleotide sequence ID" value="NZ_FJNB01000001.1"/>
</dbReference>
<dbReference type="PROSITE" id="PS51257">
    <property type="entry name" value="PROKAR_LIPOPROTEIN"/>
    <property type="match status" value="1"/>
</dbReference>
<dbReference type="Gene3D" id="3.40.50.2300">
    <property type="match status" value="2"/>
</dbReference>
<dbReference type="SUPFAM" id="SSF53822">
    <property type="entry name" value="Periplasmic binding protein-like I"/>
    <property type="match status" value="1"/>
</dbReference>
<dbReference type="InterPro" id="IPR028082">
    <property type="entry name" value="Peripla_BP_I"/>
</dbReference>
<proteinExistence type="predicted"/>
<evidence type="ECO:0000313" key="5">
    <source>
        <dbReference type="Proteomes" id="UP000199280"/>
    </source>
</evidence>
<organism evidence="2 4">
    <name type="scientific">Trichococcus ilyis</name>
    <dbReference type="NCBI Taxonomy" id="640938"/>
    <lineage>
        <taxon>Bacteria</taxon>
        <taxon>Bacillati</taxon>
        <taxon>Bacillota</taxon>
        <taxon>Bacilli</taxon>
        <taxon>Lactobacillales</taxon>
        <taxon>Carnobacteriaceae</taxon>
        <taxon>Trichococcus</taxon>
    </lineage>
</organism>
<reference evidence="2 4" key="1">
    <citation type="submission" date="2016-02" db="EMBL/GenBank/DDBJ databases">
        <authorList>
            <person name="Wen L."/>
            <person name="He K."/>
            <person name="Yang H."/>
        </authorList>
    </citation>
    <scope>NUCLEOTIDE SEQUENCE [LARGE SCALE GENOMIC DNA]</scope>
    <source>
        <strain evidence="2">Trichococcus_R210</strain>
    </source>
</reference>
<dbReference type="InterPro" id="IPR007487">
    <property type="entry name" value="ABC_transpt-TYRBP-like"/>
</dbReference>
<dbReference type="PANTHER" id="PTHR35271">
    <property type="entry name" value="ABC TRANSPORTER, SUBSTRATE-BINDING LIPOPROTEIN-RELATED"/>
    <property type="match status" value="1"/>
</dbReference>
<evidence type="ECO:0000313" key="4">
    <source>
        <dbReference type="Proteomes" id="UP000076878"/>
    </source>
</evidence>
<protein>
    <submittedName>
        <fullName evidence="3">ABC transport system substrate-binding protein</fullName>
    </submittedName>
</protein>
<dbReference type="EMBL" id="FJNB01000001">
    <property type="protein sequence ID" value="CZQ80841.1"/>
    <property type="molecule type" value="Genomic_DNA"/>
</dbReference>
<reference evidence="3 5" key="2">
    <citation type="submission" date="2016-10" db="EMBL/GenBank/DDBJ databases">
        <authorList>
            <person name="Varghese N."/>
            <person name="Submissions S."/>
        </authorList>
    </citation>
    <scope>NUCLEOTIDE SEQUENCE [LARGE SCALE GENOMIC DNA]</scope>
    <source>
        <strain evidence="3 5">DSM 22150</strain>
    </source>
</reference>
<dbReference type="STRING" id="640938.TR210_87"/>
<feature type="signal peptide" evidence="1">
    <location>
        <begin position="1"/>
        <end position="22"/>
    </location>
</feature>
<feature type="chain" id="PRO_5038966147" evidence="1">
    <location>
        <begin position="23"/>
        <end position="347"/>
    </location>
</feature>
<evidence type="ECO:0000313" key="3">
    <source>
        <dbReference type="EMBL" id="SEI54792.1"/>
    </source>
</evidence>
<keyword evidence="5" id="KW-1185">Reference proteome</keyword>
<keyword evidence="1" id="KW-0732">Signal</keyword>
<dbReference type="EMBL" id="FNYT01000001">
    <property type="protein sequence ID" value="SEI54792.1"/>
    <property type="molecule type" value="Genomic_DNA"/>
</dbReference>